<name>A0ABU8EU71_9GAMM</name>
<reference evidence="1 2" key="1">
    <citation type="submission" date="2023-12" db="EMBL/GenBank/DDBJ databases">
        <title>Friends and Foes: Symbiotic and Algicidal bacterial influence on Karenia brevis blooms.</title>
        <authorList>
            <person name="Fei C."/>
            <person name="Mohamed A.R."/>
            <person name="Booker A."/>
            <person name="Arshad M."/>
            <person name="Klass S."/>
            <person name="Ahn S."/>
            <person name="Gilbert P.M."/>
            <person name="Heil C.A."/>
            <person name="Martinez J.M."/>
            <person name="Amin S.A."/>
        </authorList>
    </citation>
    <scope>NUCLEOTIDE SEQUENCE [LARGE SCALE GENOMIC DNA]</scope>
    <source>
        <strain evidence="1 2">CE15</strain>
    </source>
</reference>
<dbReference type="Proteomes" id="UP001382455">
    <property type="component" value="Unassembled WGS sequence"/>
</dbReference>
<organism evidence="1 2">
    <name type="scientific">Pseudoalteromonas spongiae</name>
    <dbReference type="NCBI Taxonomy" id="298657"/>
    <lineage>
        <taxon>Bacteria</taxon>
        <taxon>Pseudomonadati</taxon>
        <taxon>Pseudomonadota</taxon>
        <taxon>Gammaproteobacteria</taxon>
        <taxon>Alteromonadales</taxon>
        <taxon>Pseudoalteromonadaceae</taxon>
        <taxon>Pseudoalteromonas</taxon>
    </lineage>
</organism>
<sequence length="298" mass="33804">MRLFLITRILLLPILLLGLAQPVFANSNINPSLWKIEKNGVTSYLLGTVHLGDQQMAGLPSYVKSAIEKADKLVVEVDLSKVNPIEQQQVMMNYMLLPAGKTLQSELSAKNYKALSNYMAKLGLGMELFQQMQPFAVMLQITLMEYQKAGYQDSFGIDKQVMNVAQRLQIPIMQLETLEQQMGMFKGFSKHNNKMIEDGLKELADMDKYFNRLIGNWKRGNDGALESYYRETFTGDSYSALTEKVLLTDRNNNWVDQLKAPLTKQPHFIAVGALHLYGPEGLLKLLEKEGFKLSKKNK</sequence>
<keyword evidence="2" id="KW-1185">Reference proteome</keyword>
<evidence type="ECO:0000313" key="1">
    <source>
        <dbReference type="EMBL" id="MEI4550515.1"/>
    </source>
</evidence>
<protein>
    <submittedName>
        <fullName evidence="1">TraB/GumN family protein</fullName>
    </submittedName>
</protein>
<dbReference type="CDD" id="cd14789">
    <property type="entry name" value="Tiki"/>
    <property type="match status" value="1"/>
</dbReference>
<dbReference type="PANTHER" id="PTHR40590:SF1">
    <property type="entry name" value="CYTOPLASMIC PROTEIN"/>
    <property type="match status" value="1"/>
</dbReference>
<dbReference type="InterPro" id="IPR002816">
    <property type="entry name" value="TraB/PrgY/GumN_fam"/>
</dbReference>
<dbReference type="EMBL" id="JBAWKS010000001">
    <property type="protein sequence ID" value="MEI4550515.1"/>
    <property type="molecule type" value="Genomic_DNA"/>
</dbReference>
<comment type="caution">
    <text evidence="1">The sequence shown here is derived from an EMBL/GenBank/DDBJ whole genome shotgun (WGS) entry which is preliminary data.</text>
</comment>
<dbReference type="Pfam" id="PF01963">
    <property type="entry name" value="TraB_PrgY_gumN"/>
    <property type="match status" value="1"/>
</dbReference>
<dbReference type="RefSeq" id="WP_336435674.1">
    <property type="nucleotide sequence ID" value="NZ_JBAWKS010000001.1"/>
</dbReference>
<dbReference type="PANTHER" id="PTHR40590">
    <property type="entry name" value="CYTOPLASMIC PROTEIN-RELATED"/>
    <property type="match status" value="1"/>
</dbReference>
<evidence type="ECO:0000313" key="2">
    <source>
        <dbReference type="Proteomes" id="UP001382455"/>
    </source>
</evidence>
<gene>
    <name evidence="1" type="ORF">WAE96_12670</name>
</gene>
<proteinExistence type="predicted"/>
<dbReference type="InterPro" id="IPR047111">
    <property type="entry name" value="YbaP-like"/>
</dbReference>
<accession>A0ABU8EU71</accession>